<organism evidence="14 15">
    <name type="scientific">Peptoniphilus equinus</name>
    <dbReference type="NCBI Taxonomy" id="3016343"/>
    <lineage>
        <taxon>Bacteria</taxon>
        <taxon>Bacillati</taxon>
        <taxon>Bacillota</taxon>
        <taxon>Tissierellia</taxon>
        <taxon>Tissierellales</taxon>
        <taxon>Peptoniphilaceae</taxon>
        <taxon>Peptoniphilus</taxon>
    </lineage>
</organism>
<dbReference type="CDD" id="cd01027">
    <property type="entry name" value="TOPRIM_RNase_M5_like"/>
    <property type="match status" value="1"/>
</dbReference>
<dbReference type="Pfam" id="PF01751">
    <property type="entry name" value="Toprim"/>
    <property type="match status" value="1"/>
</dbReference>
<feature type="domain" description="Toprim" evidence="13">
    <location>
        <begin position="3"/>
        <end position="84"/>
    </location>
</feature>
<dbReference type="InterPro" id="IPR006171">
    <property type="entry name" value="TOPRIM_dom"/>
</dbReference>
<dbReference type="SUPFAM" id="SSF110455">
    <property type="entry name" value="Toprim domain"/>
    <property type="match status" value="1"/>
</dbReference>
<proteinExistence type="inferred from homology"/>
<dbReference type="InterPro" id="IPR025156">
    <property type="entry name" value="RNase_M5_C"/>
</dbReference>
<dbReference type="HAMAP" id="MF_01469">
    <property type="entry name" value="RNase_M5"/>
    <property type="match status" value="1"/>
</dbReference>
<keyword evidence="3 11" id="KW-0698">rRNA processing</keyword>
<evidence type="ECO:0000256" key="5">
    <source>
        <dbReference type="ARBA" id="ARBA00022723"/>
    </source>
</evidence>
<reference evidence="14 15" key="1">
    <citation type="submission" date="2023-01" db="EMBL/GenBank/DDBJ databases">
        <authorList>
            <person name="Lee S.H."/>
            <person name="Jung H.S."/>
            <person name="Yun J.U."/>
        </authorList>
    </citation>
    <scope>NUCLEOTIDE SEQUENCE [LARGE SCALE GENOMIC DNA]</scope>
    <source>
        <strain evidence="14 15">CBA3646</strain>
    </source>
</reference>
<keyword evidence="6 11" id="KW-0699">rRNA-binding</keyword>
<keyword evidence="8 11" id="KW-0378">Hydrolase</keyword>
<dbReference type="SMART" id="SM00493">
    <property type="entry name" value="TOPRIM"/>
    <property type="match status" value="1"/>
</dbReference>
<dbReference type="RefSeq" id="WP_271191718.1">
    <property type="nucleotide sequence ID" value="NZ_CP115667.1"/>
</dbReference>
<keyword evidence="9" id="KW-0460">Magnesium</keyword>
<dbReference type="InterPro" id="IPR034141">
    <property type="entry name" value="TOPRIM_RNase_M5-like"/>
</dbReference>
<keyword evidence="10 11" id="KW-0694">RNA-binding</keyword>
<dbReference type="EMBL" id="CP115667">
    <property type="protein sequence ID" value="WBW50187.1"/>
    <property type="molecule type" value="Genomic_DNA"/>
</dbReference>
<evidence type="ECO:0000313" key="14">
    <source>
        <dbReference type="EMBL" id="WBW50187.1"/>
    </source>
</evidence>
<dbReference type="Gene3D" id="3.40.1360.10">
    <property type="match status" value="1"/>
</dbReference>
<evidence type="ECO:0000256" key="9">
    <source>
        <dbReference type="ARBA" id="ARBA00022842"/>
    </source>
</evidence>
<comment type="function">
    <text evidence="11">Required for correct processing of both the 5' and 3' ends of 5S rRNA precursor. Cleaves both sides of a double-stranded region yielding mature 5S rRNA in one step.</text>
</comment>
<comment type="similarity">
    <text evidence="11">Belongs to the ribonuclease M5 family.</text>
</comment>
<dbReference type="PANTHER" id="PTHR39156:SF1">
    <property type="entry name" value="RIBONUCLEASE M5"/>
    <property type="match status" value="1"/>
</dbReference>
<dbReference type="PANTHER" id="PTHR39156">
    <property type="entry name" value="RIBONUCLEASE M5"/>
    <property type="match status" value="1"/>
</dbReference>
<comment type="catalytic activity">
    <reaction evidence="11">
        <text>Endonucleolytic cleavage of RNA, removing 21 and 42 nucleotides, respectively, from the 5'- and 3'-termini of a 5S-rRNA precursor.</text>
        <dbReference type="EC" id="3.1.26.8"/>
    </reaction>
</comment>
<evidence type="ECO:0000256" key="4">
    <source>
        <dbReference type="ARBA" id="ARBA00022722"/>
    </source>
</evidence>
<keyword evidence="1 11" id="KW-0963">Cytoplasm</keyword>
<evidence type="ECO:0000256" key="8">
    <source>
        <dbReference type="ARBA" id="ARBA00022801"/>
    </source>
</evidence>
<accession>A0ABY7QTW1</accession>
<evidence type="ECO:0000256" key="2">
    <source>
        <dbReference type="ARBA" id="ARBA00022517"/>
    </source>
</evidence>
<dbReference type="Proteomes" id="UP001210339">
    <property type="component" value="Chromosome"/>
</dbReference>
<evidence type="ECO:0000256" key="6">
    <source>
        <dbReference type="ARBA" id="ARBA00022730"/>
    </source>
</evidence>
<evidence type="ECO:0000256" key="10">
    <source>
        <dbReference type="ARBA" id="ARBA00022884"/>
    </source>
</evidence>
<name>A0ABY7QTW1_9FIRM</name>
<keyword evidence="7 11" id="KW-0255">Endonuclease</keyword>
<evidence type="ECO:0000256" key="12">
    <source>
        <dbReference type="NCBIfam" id="TIGR00334"/>
    </source>
</evidence>
<evidence type="ECO:0000259" key="13">
    <source>
        <dbReference type="PROSITE" id="PS50880"/>
    </source>
</evidence>
<keyword evidence="15" id="KW-1185">Reference proteome</keyword>
<dbReference type="InterPro" id="IPR004466">
    <property type="entry name" value="RNase_M5"/>
</dbReference>
<evidence type="ECO:0000256" key="7">
    <source>
        <dbReference type="ARBA" id="ARBA00022759"/>
    </source>
</evidence>
<dbReference type="EC" id="3.1.26.8" evidence="11 12"/>
<dbReference type="GO" id="GO:0043822">
    <property type="term" value="F:ribonuclease M5 activity"/>
    <property type="evidence" value="ECO:0007669"/>
    <property type="project" value="UniProtKB-EC"/>
</dbReference>
<keyword evidence="4 11" id="KW-0540">Nuclease</keyword>
<keyword evidence="5" id="KW-0479">Metal-binding</keyword>
<keyword evidence="2 11" id="KW-0690">Ribosome biogenesis</keyword>
<protein>
    <recommendedName>
        <fullName evidence="11 12">Ribonuclease M5</fullName>
        <ecNumber evidence="11 12">3.1.26.8</ecNumber>
    </recommendedName>
    <alternativeName>
        <fullName evidence="11">RNase M5</fullName>
    </alternativeName>
    <alternativeName>
        <fullName evidence="11">Ribosomal RNA terminal maturase M5</fullName>
    </alternativeName>
</protein>
<dbReference type="NCBIfam" id="TIGR00334">
    <property type="entry name" value="5S_RNA_mat_M5"/>
    <property type="match status" value="1"/>
</dbReference>
<evidence type="ECO:0000313" key="15">
    <source>
        <dbReference type="Proteomes" id="UP001210339"/>
    </source>
</evidence>
<dbReference type="PROSITE" id="PS50880">
    <property type="entry name" value="TOPRIM"/>
    <property type="match status" value="1"/>
</dbReference>
<evidence type="ECO:0000256" key="3">
    <source>
        <dbReference type="ARBA" id="ARBA00022552"/>
    </source>
</evidence>
<evidence type="ECO:0000256" key="11">
    <source>
        <dbReference type="HAMAP-Rule" id="MF_01469"/>
    </source>
</evidence>
<sequence>MIKEVIVVEGKDDIAAVKGALECDVIATHGFGYGYQLIQELQNVQKKRGLIIFTDPDYMGKKIRADIAGKVPGVKHAYLAQDKAMKHDNIGIENAKAKDIIEAIDKARPSFQTLSATFTEKDLHDLGLTGPGSKERRLAVAAELAIGYGNAKAFLNQLNGYGIDPKDLYRAVEKVTHNHGTTL</sequence>
<gene>
    <name evidence="11 14" type="primary">rnmV</name>
    <name evidence="14" type="ORF">O6R05_01110</name>
</gene>
<evidence type="ECO:0000256" key="1">
    <source>
        <dbReference type="ARBA" id="ARBA00022490"/>
    </source>
</evidence>
<dbReference type="Pfam" id="PF13331">
    <property type="entry name" value="DUF4093"/>
    <property type="match status" value="1"/>
</dbReference>
<comment type="subcellular location">
    <subcellularLocation>
        <location evidence="11">Cytoplasm</location>
    </subcellularLocation>
</comment>